<sequence length="222" mass="24784">MEDAVSPTLQSIQIGQPQELAPTVGDTSDKPWRTAFFKQPVAGPIQATGLGLVGDGVEETAVHGGVDKAVCVYSAEHWPYWRERLEEPTLGAAAFGENFSVAGLIEEDVCLGDRWRIGDAEFEVSQPRQPCWKLARRWRTKQLTLWVQQNGYTGWYLRVVTEGTVTAGDAIERSARPLPDWTIARANQVMYELKDDRKATAELAAVGTLSDSWKRQLRKRIV</sequence>
<evidence type="ECO:0000313" key="2">
    <source>
        <dbReference type="EMBL" id="TWT99398.1"/>
    </source>
</evidence>
<dbReference type="Proteomes" id="UP000317421">
    <property type="component" value="Unassembled WGS sequence"/>
</dbReference>
<dbReference type="GO" id="GO:0003824">
    <property type="term" value="F:catalytic activity"/>
    <property type="evidence" value="ECO:0007669"/>
    <property type="project" value="InterPro"/>
</dbReference>
<proteinExistence type="predicted"/>
<dbReference type="InterPro" id="IPR005302">
    <property type="entry name" value="MoCF_Sase_C"/>
</dbReference>
<keyword evidence="3" id="KW-1185">Reference proteome</keyword>
<name>A0A5C6AJH4_9BACT</name>
<dbReference type="PANTHER" id="PTHR30212">
    <property type="entry name" value="PROTEIN YIIM"/>
    <property type="match status" value="1"/>
</dbReference>
<dbReference type="SUPFAM" id="SSF50800">
    <property type="entry name" value="PK beta-barrel domain-like"/>
    <property type="match status" value="1"/>
</dbReference>
<dbReference type="PROSITE" id="PS51340">
    <property type="entry name" value="MOSC"/>
    <property type="match status" value="1"/>
</dbReference>
<dbReference type="Gene3D" id="2.40.33.20">
    <property type="entry name" value="PK beta-barrel domain-like"/>
    <property type="match status" value="1"/>
</dbReference>
<dbReference type="Pfam" id="PF03475">
    <property type="entry name" value="YiiM_3-alpha"/>
    <property type="match status" value="1"/>
</dbReference>
<dbReference type="OrthoDB" id="9786134at2"/>
<evidence type="ECO:0000313" key="3">
    <source>
        <dbReference type="Proteomes" id="UP000317421"/>
    </source>
</evidence>
<dbReference type="InterPro" id="IPR011037">
    <property type="entry name" value="Pyrv_Knase-like_insert_dom_sf"/>
</dbReference>
<comment type="caution">
    <text evidence="2">The sequence shown here is derived from an EMBL/GenBank/DDBJ whole genome shotgun (WGS) entry which is preliminary data.</text>
</comment>
<accession>A0A5C6AJH4</accession>
<dbReference type="PANTHER" id="PTHR30212:SF2">
    <property type="entry name" value="PROTEIN YIIM"/>
    <property type="match status" value="1"/>
</dbReference>
<evidence type="ECO:0000259" key="1">
    <source>
        <dbReference type="PROSITE" id="PS51340"/>
    </source>
</evidence>
<organism evidence="2 3">
    <name type="scientific">Botrimarina colliarenosi</name>
    <dbReference type="NCBI Taxonomy" id="2528001"/>
    <lineage>
        <taxon>Bacteria</taxon>
        <taxon>Pseudomonadati</taxon>
        <taxon>Planctomycetota</taxon>
        <taxon>Planctomycetia</taxon>
        <taxon>Pirellulales</taxon>
        <taxon>Lacipirellulaceae</taxon>
        <taxon>Botrimarina</taxon>
    </lineage>
</organism>
<protein>
    <submittedName>
        <fullName evidence="2">6-N-hydroxylaminopurine resistance protein</fullName>
    </submittedName>
</protein>
<dbReference type="InterPro" id="IPR052353">
    <property type="entry name" value="Benzoxazolinone_Detox_Enz"/>
</dbReference>
<gene>
    <name evidence="2" type="ORF">Pla108_03350</name>
</gene>
<reference evidence="2 3" key="1">
    <citation type="submission" date="2019-02" db="EMBL/GenBank/DDBJ databases">
        <title>Deep-cultivation of Planctomycetes and their phenomic and genomic characterization uncovers novel biology.</title>
        <authorList>
            <person name="Wiegand S."/>
            <person name="Jogler M."/>
            <person name="Boedeker C."/>
            <person name="Pinto D."/>
            <person name="Vollmers J."/>
            <person name="Rivas-Marin E."/>
            <person name="Kohn T."/>
            <person name="Peeters S.H."/>
            <person name="Heuer A."/>
            <person name="Rast P."/>
            <person name="Oberbeckmann S."/>
            <person name="Bunk B."/>
            <person name="Jeske O."/>
            <person name="Meyerdierks A."/>
            <person name="Storesund J.E."/>
            <person name="Kallscheuer N."/>
            <person name="Luecker S."/>
            <person name="Lage O.M."/>
            <person name="Pohl T."/>
            <person name="Merkel B.J."/>
            <person name="Hornburger P."/>
            <person name="Mueller R.-W."/>
            <person name="Bruemmer F."/>
            <person name="Labrenz M."/>
            <person name="Spormann A.M."/>
            <person name="Op Den Camp H."/>
            <person name="Overmann J."/>
            <person name="Amann R."/>
            <person name="Jetten M.S.M."/>
            <person name="Mascher T."/>
            <person name="Medema M.H."/>
            <person name="Devos D.P."/>
            <person name="Kaster A.-K."/>
            <person name="Ovreas L."/>
            <person name="Rohde M."/>
            <person name="Galperin M.Y."/>
            <person name="Jogler C."/>
        </authorList>
    </citation>
    <scope>NUCLEOTIDE SEQUENCE [LARGE SCALE GENOMIC DNA]</scope>
    <source>
        <strain evidence="2 3">Pla108</strain>
    </source>
</reference>
<dbReference type="GO" id="GO:0030151">
    <property type="term" value="F:molybdenum ion binding"/>
    <property type="evidence" value="ECO:0007669"/>
    <property type="project" value="InterPro"/>
</dbReference>
<dbReference type="EMBL" id="SJPR01000001">
    <property type="protein sequence ID" value="TWT99398.1"/>
    <property type="molecule type" value="Genomic_DNA"/>
</dbReference>
<dbReference type="AlphaFoldDB" id="A0A5C6AJH4"/>
<dbReference type="Pfam" id="PF03473">
    <property type="entry name" value="MOSC"/>
    <property type="match status" value="1"/>
</dbReference>
<dbReference type="InterPro" id="IPR005163">
    <property type="entry name" value="Tri_helical_YiiM-like"/>
</dbReference>
<dbReference type="GO" id="GO:0030170">
    <property type="term" value="F:pyridoxal phosphate binding"/>
    <property type="evidence" value="ECO:0007669"/>
    <property type="project" value="InterPro"/>
</dbReference>
<feature type="domain" description="MOSC" evidence="1">
    <location>
        <begin position="39"/>
        <end position="174"/>
    </location>
</feature>